<gene>
    <name evidence="1" type="ORF">C6P61_14600</name>
</gene>
<reference evidence="1 2" key="1">
    <citation type="submission" date="2018-03" db="EMBL/GenBank/DDBJ databases">
        <title>Comparative genomics illustrates the genes involved in a hyperalkaliphilic mechanisms of Serpentinomonas isolated from highly-alkaline calcium-rich serpentinized springs.</title>
        <authorList>
            <person name="Suzuki S."/>
            <person name="Ishii S."/>
            <person name="Walworth N."/>
            <person name="Bird L."/>
            <person name="Kuenen J.G."/>
            <person name="Nealson K.H."/>
        </authorList>
    </citation>
    <scope>NUCLEOTIDE SEQUENCE [LARGE SCALE GENOMIC DNA]</scope>
    <source>
        <strain evidence="1 2">83</strain>
    </source>
</reference>
<name>A0A2S9KBA4_9BURK</name>
<dbReference type="EMBL" id="PVLR01000046">
    <property type="protein sequence ID" value="PRD67728.1"/>
    <property type="molecule type" value="Genomic_DNA"/>
</dbReference>
<dbReference type="SUPFAM" id="SSF53822">
    <property type="entry name" value="Periplasmic binding protein-like I"/>
    <property type="match status" value="1"/>
</dbReference>
<dbReference type="Gene3D" id="3.40.50.2300">
    <property type="match status" value="1"/>
</dbReference>
<dbReference type="Proteomes" id="UP000238326">
    <property type="component" value="Unassembled WGS sequence"/>
</dbReference>
<organism evidence="1 2">
    <name type="scientific">Malikia spinosa</name>
    <dbReference type="NCBI Taxonomy" id="86180"/>
    <lineage>
        <taxon>Bacteria</taxon>
        <taxon>Pseudomonadati</taxon>
        <taxon>Pseudomonadota</taxon>
        <taxon>Betaproteobacteria</taxon>
        <taxon>Burkholderiales</taxon>
        <taxon>Comamonadaceae</taxon>
        <taxon>Malikia</taxon>
    </lineage>
</organism>
<dbReference type="OrthoDB" id="269117at2"/>
<dbReference type="RefSeq" id="WP_105730664.1">
    <property type="nucleotide sequence ID" value="NZ_PVLR01000046.1"/>
</dbReference>
<keyword evidence="2" id="KW-1185">Reference proteome</keyword>
<protein>
    <recommendedName>
        <fullName evidence="3">LacI family transcriptional regulator</fullName>
    </recommendedName>
</protein>
<dbReference type="AlphaFoldDB" id="A0A2S9KBA4"/>
<dbReference type="InterPro" id="IPR028082">
    <property type="entry name" value="Peripla_BP_I"/>
</dbReference>
<comment type="caution">
    <text evidence="1">The sequence shown here is derived from an EMBL/GenBank/DDBJ whole genome shotgun (WGS) entry which is preliminary data.</text>
</comment>
<evidence type="ECO:0000313" key="1">
    <source>
        <dbReference type="EMBL" id="PRD67728.1"/>
    </source>
</evidence>
<evidence type="ECO:0000313" key="2">
    <source>
        <dbReference type="Proteomes" id="UP000238326"/>
    </source>
</evidence>
<evidence type="ECO:0008006" key="3">
    <source>
        <dbReference type="Google" id="ProtNLM"/>
    </source>
</evidence>
<proteinExistence type="predicted"/>
<accession>A0A2S9KBA4</accession>
<sequence length="79" mass="8658">MIDALRDTPQPQLVTVCHDLTDITRQALLDGSVTAVLSHPLPAMARALCDAMQLALESRSSPQRWQTLVPFELFTAANV</sequence>